<comment type="caution">
    <text evidence="2">The sequence shown here is derived from an EMBL/GenBank/DDBJ whole genome shotgun (WGS) entry which is preliminary data.</text>
</comment>
<feature type="region of interest" description="Disordered" evidence="1">
    <location>
        <begin position="15"/>
        <end position="69"/>
    </location>
</feature>
<organism evidence="2 3">
    <name type="scientific">Engystomops pustulosus</name>
    <name type="common">Tungara frog</name>
    <name type="synonym">Physalaemus pustulosus</name>
    <dbReference type="NCBI Taxonomy" id="76066"/>
    <lineage>
        <taxon>Eukaryota</taxon>
        <taxon>Metazoa</taxon>
        <taxon>Chordata</taxon>
        <taxon>Craniata</taxon>
        <taxon>Vertebrata</taxon>
        <taxon>Euteleostomi</taxon>
        <taxon>Amphibia</taxon>
        <taxon>Batrachia</taxon>
        <taxon>Anura</taxon>
        <taxon>Neobatrachia</taxon>
        <taxon>Hyloidea</taxon>
        <taxon>Leptodactylidae</taxon>
        <taxon>Leiuperinae</taxon>
        <taxon>Engystomops</taxon>
    </lineage>
</organism>
<accession>A0AAV6YRK6</accession>
<dbReference type="EMBL" id="WNYA01043986">
    <property type="protein sequence ID" value="KAG8536413.1"/>
    <property type="molecule type" value="Genomic_DNA"/>
</dbReference>
<gene>
    <name evidence="2" type="ORF">GDO81_026404</name>
</gene>
<proteinExistence type="predicted"/>
<reference evidence="2" key="1">
    <citation type="thesis" date="2020" institute="ProQuest LLC" country="789 East Eisenhower Parkway, Ann Arbor, MI, USA">
        <title>Comparative Genomics and Chromosome Evolution.</title>
        <authorList>
            <person name="Mudd A.B."/>
        </authorList>
    </citation>
    <scope>NUCLEOTIDE SEQUENCE</scope>
    <source>
        <strain evidence="2">237g6f4</strain>
        <tissue evidence="2">Blood</tissue>
    </source>
</reference>
<feature type="compositionally biased region" description="Pro residues" evidence="1">
    <location>
        <begin position="204"/>
        <end position="213"/>
    </location>
</feature>
<dbReference type="Proteomes" id="UP000824782">
    <property type="component" value="Unassembled WGS sequence"/>
</dbReference>
<keyword evidence="3" id="KW-1185">Reference proteome</keyword>
<evidence type="ECO:0000313" key="3">
    <source>
        <dbReference type="Proteomes" id="UP000824782"/>
    </source>
</evidence>
<evidence type="ECO:0000313" key="2">
    <source>
        <dbReference type="EMBL" id="KAG8536413.1"/>
    </source>
</evidence>
<feature type="compositionally biased region" description="Pro residues" evidence="1">
    <location>
        <begin position="146"/>
        <end position="169"/>
    </location>
</feature>
<protein>
    <submittedName>
        <fullName evidence="2">Uncharacterized protein</fullName>
    </submittedName>
</protein>
<dbReference type="AlphaFoldDB" id="A0AAV6YRK6"/>
<name>A0AAV6YRK6_ENGPU</name>
<evidence type="ECO:0000256" key="1">
    <source>
        <dbReference type="SAM" id="MobiDB-lite"/>
    </source>
</evidence>
<sequence>MRGQRRAPVCQHVLRPPHGSAHRINPPAGRHAPPPIKSTCPHIAPRPAHQIHQHAGTSPCGPPITSPRMPALPLRGLPPIHPPARTSPRGPPITSPRIPIPTPAARPQHVHPRAHRPVARPSHLPACRHFTPRPVHHIHMPAGTFPRPPAQVPTPAQSPPPSKCPPAHPPAGTGTCSSTKSTLVPPRLRFTHPPLRTDSHLPGNPLPPGGQGR</sequence>
<feature type="region of interest" description="Disordered" evidence="1">
    <location>
        <begin position="141"/>
        <end position="213"/>
    </location>
</feature>
<dbReference type="PRINTS" id="PR01217">
    <property type="entry name" value="PRICHEXTENSN"/>
</dbReference>